<evidence type="ECO:0000313" key="2">
    <source>
        <dbReference type="Proteomes" id="UP001385951"/>
    </source>
</evidence>
<evidence type="ECO:0000313" key="1">
    <source>
        <dbReference type="EMBL" id="KAK7691215.1"/>
    </source>
</evidence>
<sequence>MGNGTLPELSLSMRPTVADFETALKMINDPAIKEEINSYMLSSRYTSTVREASPPTPQNHDTIQDADFSEQVIAPDIYTAVLSNATISGHDTAASLAEEFDTVTIGRRIYGECDTPCARTARVIHYIPDPNMSCVYSDMRNHVNYQRENISNEEMNVISKAKNHFHVLAAHENGAKVIIDQWVTPWTLFLKWILSVQNEEDYHVWRQYDLVLGLVDYSTEYIRSSTGITEEISATFDERMQCMADYTTIWPPINLIKMAACKWSTIIKLDDIAAKETHSMRPATTLWDGIHIPNGKVLKRCYSSYQEDVYLPDGSSRIPTVERLTAESVLPGRHWMVQDWVPHLRQLGELKVYFVDKKVVYIAVTRYSTAKSGWEFSVNPTIPTLAELYQNRSRNDFLIWPQSAEIADEEAGRVELIAYASKTLDALISREKRGAFGATSLAGMCRMDIGVIIRGSRCDYFVSEIERTIGLGIFGPDMVPLMAERLGRLWLDMLVSQ</sequence>
<dbReference type="EMBL" id="JASBNA010000006">
    <property type="protein sequence ID" value="KAK7691215.1"/>
    <property type="molecule type" value="Genomic_DNA"/>
</dbReference>
<proteinExistence type="predicted"/>
<accession>A0AAW0GD25</accession>
<reference evidence="1 2" key="1">
    <citation type="submission" date="2022-09" db="EMBL/GenBank/DDBJ databases">
        <authorList>
            <person name="Palmer J.M."/>
        </authorList>
    </citation>
    <scope>NUCLEOTIDE SEQUENCE [LARGE SCALE GENOMIC DNA]</scope>
    <source>
        <strain evidence="1 2">DSM 7382</strain>
    </source>
</reference>
<gene>
    <name evidence="1" type="ORF">QCA50_006318</name>
</gene>
<organism evidence="1 2">
    <name type="scientific">Cerrena zonata</name>
    <dbReference type="NCBI Taxonomy" id="2478898"/>
    <lineage>
        <taxon>Eukaryota</taxon>
        <taxon>Fungi</taxon>
        <taxon>Dikarya</taxon>
        <taxon>Basidiomycota</taxon>
        <taxon>Agaricomycotina</taxon>
        <taxon>Agaricomycetes</taxon>
        <taxon>Polyporales</taxon>
        <taxon>Cerrenaceae</taxon>
        <taxon>Cerrena</taxon>
    </lineage>
</organism>
<dbReference type="Proteomes" id="UP001385951">
    <property type="component" value="Unassembled WGS sequence"/>
</dbReference>
<dbReference type="AlphaFoldDB" id="A0AAW0GD25"/>
<keyword evidence="2" id="KW-1185">Reference proteome</keyword>
<protein>
    <submittedName>
        <fullName evidence="1">Uncharacterized protein</fullName>
    </submittedName>
</protein>
<comment type="caution">
    <text evidence="1">The sequence shown here is derived from an EMBL/GenBank/DDBJ whole genome shotgun (WGS) entry which is preliminary data.</text>
</comment>
<name>A0AAW0GD25_9APHY</name>